<evidence type="ECO:0000313" key="2">
    <source>
        <dbReference type="EMBL" id="CAE0151003.1"/>
    </source>
</evidence>
<dbReference type="AlphaFoldDB" id="A0A7S3C1Z0"/>
<feature type="region of interest" description="Disordered" evidence="1">
    <location>
        <begin position="60"/>
        <end position="169"/>
    </location>
</feature>
<evidence type="ECO:0000256" key="1">
    <source>
        <dbReference type="SAM" id="MobiDB-lite"/>
    </source>
</evidence>
<proteinExistence type="predicted"/>
<accession>A0A7S3C1Z0</accession>
<organism evidence="2">
    <name type="scientific">Haptolina ericina</name>
    <dbReference type="NCBI Taxonomy" id="156174"/>
    <lineage>
        <taxon>Eukaryota</taxon>
        <taxon>Haptista</taxon>
        <taxon>Haptophyta</taxon>
        <taxon>Prymnesiophyceae</taxon>
        <taxon>Prymnesiales</taxon>
        <taxon>Prymnesiaceae</taxon>
        <taxon>Haptolina</taxon>
    </lineage>
</organism>
<reference evidence="2" key="1">
    <citation type="submission" date="2021-01" db="EMBL/GenBank/DDBJ databases">
        <authorList>
            <person name="Corre E."/>
            <person name="Pelletier E."/>
            <person name="Niang G."/>
            <person name="Scheremetjew M."/>
            <person name="Finn R."/>
            <person name="Kale V."/>
            <person name="Holt S."/>
            <person name="Cochrane G."/>
            <person name="Meng A."/>
            <person name="Brown T."/>
            <person name="Cohen L."/>
        </authorList>
    </citation>
    <scope>NUCLEOTIDE SEQUENCE</scope>
    <source>
        <strain evidence="2">CCMP281</strain>
    </source>
</reference>
<feature type="compositionally biased region" description="Low complexity" evidence="1">
    <location>
        <begin position="104"/>
        <end position="113"/>
    </location>
</feature>
<name>A0A7S3C1Z0_9EUKA</name>
<dbReference type="EMBL" id="HBHX01070116">
    <property type="protein sequence ID" value="CAE0151003.1"/>
    <property type="molecule type" value="Transcribed_RNA"/>
</dbReference>
<sequence>MTLTFLWRMAPRTHCIVAMTARGAPESDDRIDKLEATLRGMQEDGYPPETLQAITAELAALREQLPPPPSSARDVSPSSSPSGFVRAWTPPEARESPPPPAAPVPSKSPRASPMSTLRSKSEKGYVPPQRTLPTESPSGSTFVDRLRARVNKWTPEQAEADAQRRAEARREAAEADIEYALQQEQRLEEEQQMRLRTFATEALVAAVKRAEEDLGQNTDEKFKWSGKGRRGAIQEATGKLIAELEEKARAAADTGAPATLTEEARAVVARLEAAMASREDTASG</sequence>
<gene>
    <name evidence="2" type="ORF">HERI1096_LOCUS38716</name>
</gene>
<feature type="compositionally biased region" description="Low complexity" evidence="1">
    <location>
        <begin position="71"/>
        <end position="82"/>
    </location>
</feature>
<protein>
    <submittedName>
        <fullName evidence="2">Uncharacterized protein</fullName>
    </submittedName>
</protein>
<feature type="compositionally biased region" description="Polar residues" evidence="1">
    <location>
        <begin position="131"/>
        <end position="141"/>
    </location>
</feature>